<feature type="compositionally biased region" description="Basic and acidic residues" evidence="1">
    <location>
        <begin position="7"/>
        <end position="17"/>
    </location>
</feature>
<evidence type="ECO:0000259" key="2">
    <source>
        <dbReference type="Pfam" id="PF03432"/>
    </source>
</evidence>
<dbReference type="AlphaFoldDB" id="A0A345YB18"/>
<dbReference type="Pfam" id="PF11843">
    <property type="entry name" value="DUF3363"/>
    <property type="match status" value="2"/>
</dbReference>
<accession>A0A345YB18</accession>
<dbReference type="Proteomes" id="UP000254508">
    <property type="component" value="Chromosome"/>
</dbReference>
<dbReference type="InterPro" id="IPR005094">
    <property type="entry name" value="Endonuclease_MobA/VirD2"/>
</dbReference>
<dbReference type="OrthoDB" id="9809969at2"/>
<proteinExistence type="predicted"/>
<dbReference type="InterPro" id="IPR021795">
    <property type="entry name" value="DUF3363"/>
</dbReference>
<evidence type="ECO:0000313" key="3">
    <source>
        <dbReference type="EMBL" id="AXK41120.1"/>
    </source>
</evidence>
<dbReference type="RefSeq" id="WP_115415310.1">
    <property type="nucleotide sequence ID" value="NZ_CP031357.1"/>
</dbReference>
<evidence type="ECO:0000313" key="4">
    <source>
        <dbReference type="Proteomes" id="UP000254508"/>
    </source>
</evidence>
<protein>
    <submittedName>
        <fullName evidence="3">DUF3363 domain-containing protein</fullName>
    </submittedName>
</protein>
<organism evidence="3 4">
    <name type="scientific">Erythrobacter aureus</name>
    <dbReference type="NCBI Taxonomy" id="2182384"/>
    <lineage>
        <taxon>Bacteria</taxon>
        <taxon>Pseudomonadati</taxon>
        <taxon>Pseudomonadota</taxon>
        <taxon>Alphaproteobacteria</taxon>
        <taxon>Sphingomonadales</taxon>
        <taxon>Erythrobacteraceae</taxon>
        <taxon>Erythrobacter/Porphyrobacter group</taxon>
        <taxon>Erythrobacter</taxon>
    </lineage>
</organism>
<reference evidence="4" key="1">
    <citation type="submission" date="2018-07" db="EMBL/GenBank/DDBJ databases">
        <title>Genome sequence of Erythrobacter strain YH-07, an antagonistic bacterium isolated from Yellow Sea.</title>
        <authorList>
            <person name="Tang T."/>
            <person name="Liu Q."/>
            <person name="Sun X."/>
        </authorList>
    </citation>
    <scope>NUCLEOTIDE SEQUENCE [LARGE SCALE GENOMIC DNA]</scope>
    <source>
        <strain evidence="4">YH-07</strain>
    </source>
</reference>
<keyword evidence="4" id="KW-1185">Reference proteome</keyword>
<name>A0A345YB18_9SPHN</name>
<evidence type="ECO:0000256" key="1">
    <source>
        <dbReference type="SAM" id="MobiDB-lite"/>
    </source>
</evidence>
<feature type="region of interest" description="Disordered" evidence="1">
    <location>
        <begin position="1"/>
        <end position="21"/>
    </location>
</feature>
<feature type="domain" description="MobA/VirD2-like nuclease" evidence="2">
    <location>
        <begin position="129"/>
        <end position="203"/>
    </location>
</feature>
<dbReference type="EMBL" id="CP031357">
    <property type="protein sequence ID" value="AXK41120.1"/>
    <property type="molecule type" value="Genomic_DNA"/>
</dbReference>
<gene>
    <name evidence="3" type="ORF">DVR09_01175</name>
</gene>
<dbReference type="Pfam" id="PF03432">
    <property type="entry name" value="Relaxase"/>
    <property type="match status" value="1"/>
</dbReference>
<dbReference type="KEGG" id="err:DVR09_01175"/>
<sequence length="579" mass="64899">MAEDDFDVRPGRSRDSGAHSYRKANTLVGRVLQVSRRAGYTPLGRRTFGRGTGHLGRGKRAALQQRRSPFQRRVIIKARVVRHRGARFQSAPLARHISYLERDGVTRDGSDGQMFDAGSDQADGEAFAGRCEDDRHHFRFIVSPEDANEMADLRAFTREMMEDMASDLDTRLDWVAVDHWNTDNPHIHVLVRGVASDGKDLVIDRSYISEGLRARAERRVTVELGPRSERDIQNALRREVDAERWTSLDRRLQRQHQDFGVVDLRPEASGQRRDRCLLIGRAQVLERMGLAERVGSANWTLTSDLEPTLRALGDRGDIIKTMHRAMTGHGKTIDPERFALHGRAGDERVIGRLVERGLHDELTGEAYAIIDGTDGRTHHLRFPDIERTGDAASGAIIETGSWIDRGGRHQVSLLVRSDLSIEAQIHARGATWLDRQLVSPRPEVLSGRFGSEVADALERRTEVLIEEGLARRQGLRIVFARNLLDALRDRELADAGEALASRYGGVVQPASPGDHVAGVYRERVTLTSGRFTMIDNGMGFQLVPWRQDLERHLGQAVTGRINQRGGVDWSFARPRGPAI</sequence>